<proteinExistence type="predicted"/>
<keyword evidence="1" id="KW-0808">Transferase</keyword>
<organism evidence="1 2">
    <name type="scientific">Chlorobaculum limnaeum</name>
    <dbReference type="NCBI Taxonomy" id="274537"/>
    <lineage>
        <taxon>Bacteria</taxon>
        <taxon>Pseudomonadati</taxon>
        <taxon>Chlorobiota</taxon>
        <taxon>Chlorobiia</taxon>
        <taxon>Chlorobiales</taxon>
        <taxon>Chlorobiaceae</taxon>
        <taxon>Chlorobaculum</taxon>
    </lineage>
</organism>
<dbReference type="Proteomes" id="UP000095185">
    <property type="component" value="Chromosome"/>
</dbReference>
<keyword evidence="2" id="KW-1185">Reference proteome</keyword>
<dbReference type="SUPFAM" id="SSF54631">
    <property type="entry name" value="CBS-domain pair"/>
    <property type="match status" value="1"/>
</dbReference>
<dbReference type="InterPro" id="IPR046342">
    <property type="entry name" value="CBS_dom_sf"/>
</dbReference>
<gene>
    <name evidence="1" type="ORF">BIU88_05855</name>
</gene>
<dbReference type="Gene3D" id="3.10.580.10">
    <property type="entry name" value="CBS-domain"/>
    <property type="match status" value="1"/>
</dbReference>
<dbReference type="AlphaFoldDB" id="A0A1D8D0T2"/>
<keyword evidence="1" id="KW-0418">Kinase</keyword>
<accession>A0A1D8D0T2</accession>
<dbReference type="EMBL" id="CP017305">
    <property type="protein sequence ID" value="AOS83713.1"/>
    <property type="molecule type" value="Genomic_DNA"/>
</dbReference>
<evidence type="ECO:0000313" key="1">
    <source>
        <dbReference type="EMBL" id="AOS83713.1"/>
    </source>
</evidence>
<name>A0A1D8D0T2_CHLLM</name>
<dbReference type="GO" id="GO:0016301">
    <property type="term" value="F:kinase activity"/>
    <property type="evidence" value="ECO:0007669"/>
    <property type="project" value="UniProtKB-KW"/>
</dbReference>
<dbReference type="STRING" id="274537.BIU88_05855"/>
<sequence>MAVTFSHLVEADFPVVTLGSSTVEAARRIVGSGCVCAPVLDGDRYLGMIFLSALLGGRKGWPTARERLVEELLEAVRTYRPDEQLFDNLISVAASKCGVVPLADAEGRYAGVVSSKRILGFLAERIHSGEGGSTMEIEVPPTGAKLSEIIETIEKNDASILSFTSWPSGVAGGGRIIFFRVASHDFFRLVRNMENYGYIIRYHSIFPDAGYDELREKALEFIHYMDM</sequence>
<evidence type="ECO:0000313" key="2">
    <source>
        <dbReference type="Proteomes" id="UP000095185"/>
    </source>
</evidence>
<reference evidence="1" key="1">
    <citation type="submission" date="2016-09" db="EMBL/GenBank/DDBJ databases">
        <title>Genome sequence of Chlorobaculum limnaeum.</title>
        <authorList>
            <person name="Liu Z."/>
            <person name="Tank M."/>
            <person name="Bryant D.A."/>
        </authorList>
    </citation>
    <scope>NUCLEOTIDE SEQUENCE [LARGE SCALE GENOMIC DNA]</scope>
    <source>
        <strain evidence="1">DSM 1677</strain>
    </source>
</reference>
<dbReference type="OrthoDB" id="594490at2"/>
<protein>
    <submittedName>
        <fullName evidence="1">Histidine kinase</fullName>
    </submittedName>
</protein>
<dbReference type="RefSeq" id="WP_069809539.1">
    <property type="nucleotide sequence ID" value="NZ_CP017305.1"/>
</dbReference>
<dbReference type="KEGG" id="clz:BIU88_05855"/>